<evidence type="ECO:0000256" key="1">
    <source>
        <dbReference type="SAM" id="SignalP"/>
    </source>
</evidence>
<proteinExistence type="predicted"/>
<protein>
    <submittedName>
        <fullName evidence="2">Uncharacterized protein</fullName>
    </submittedName>
</protein>
<dbReference type="RefSeq" id="WP_041346641.1">
    <property type="nucleotide sequence ID" value="NZ_LWBO01000024.1"/>
</dbReference>
<feature type="chain" id="PRO_5046090360" evidence="1">
    <location>
        <begin position="26"/>
        <end position="73"/>
    </location>
</feature>
<sequence length="73" mass="8251">MPIAIINKSRVIIFLFLLFSTMAGAQDLLPPIPILCYHNINENPTKEYDLRTRQLAGSLVIKTNGYYLQITGI</sequence>
<feature type="signal peptide" evidence="1">
    <location>
        <begin position="1"/>
        <end position="25"/>
    </location>
</feature>
<gene>
    <name evidence="2" type="ORF">A4D02_34920</name>
</gene>
<keyword evidence="3" id="KW-1185">Reference proteome</keyword>
<evidence type="ECO:0000313" key="2">
    <source>
        <dbReference type="EMBL" id="OQP44418.1"/>
    </source>
</evidence>
<dbReference type="Proteomes" id="UP000192277">
    <property type="component" value="Unassembled WGS sequence"/>
</dbReference>
<accession>A0ABX3NSC7</accession>
<reference evidence="2 3" key="1">
    <citation type="submission" date="2016-04" db="EMBL/GenBank/DDBJ databases">
        <authorList>
            <person name="Chen L."/>
            <person name="Zhuang W."/>
            <person name="Wang G."/>
        </authorList>
    </citation>
    <scope>NUCLEOTIDE SEQUENCE [LARGE SCALE GENOMIC DNA]</scope>
    <source>
        <strain evidence="3">GR20</strain>
    </source>
</reference>
<evidence type="ECO:0000313" key="3">
    <source>
        <dbReference type="Proteomes" id="UP000192277"/>
    </source>
</evidence>
<dbReference type="EMBL" id="LWBO01000024">
    <property type="protein sequence ID" value="OQP44418.1"/>
    <property type="molecule type" value="Genomic_DNA"/>
</dbReference>
<name>A0ABX3NSC7_9BACT</name>
<organism evidence="2 3">
    <name type="scientific">Niastella koreensis</name>
    <dbReference type="NCBI Taxonomy" id="354356"/>
    <lineage>
        <taxon>Bacteria</taxon>
        <taxon>Pseudomonadati</taxon>
        <taxon>Bacteroidota</taxon>
        <taxon>Chitinophagia</taxon>
        <taxon>Chitinophagales</taxon>
        <taxon>Chitinophagaceae</taxon>
        <taxon>Niastella</taxon>
    </lineage>
</organism>
<comment type="caution">
    <text evidence="2">The sequence shown here is derived from an EMBL/GenBank/DDBJ whole genome shotgun (WGS) entry which is preliminary data.</text>
</comment>
<keyword evidence="1" id="KW-0732">Signal</keyword>